<dbReference type="VEuPathDB" id="VectorBase:ACUA014035"/>
<feature type="region of interest" description="Disordered" evidence="1">
    <location>
        <begin position="1"/>
        <end position="108"/>
    </location>
</feature>
<reference evidence="3" key="1">
    <citation type="submission" date="2013-09" db="EMBL/GenBank/DDBJ databases">
        <title>The Genome Sequence of Anopheles culicifacies species A.</title>
        <authorList>
            <consortium name="The Broad Institute Genomics Platform"/>
            <person name="Neafsey D.E."/>
            <person name="Besansky N."/>
            <person name="Howell P."/>
            <person name="Walton C."/>
            <person name="Young S.K."/>
            <person name="Zeng Q."/>
            <person name="Gargeya S."/>
            <person name="Fitzgerald M."/>
            <person name="Haas B."/>
            <person name="Abouelleil A."/>
            <person name="Allen A.W."/>
            <person name="Alvarado L."/>
            <person name="Arachchi H.M."/>
            <person name="Berlin A.M."/>
            <person name="Chapman S.B."/>
            <person name="Gainer-Dewar J."/>
            <person name="Goldberg J."/>
            <person name="Griggs A."/>
            <person name="Gujja S."/>
            <person name="Hansen M."/>
            <person name="Howarth C."/>
            <person name="Imamovic A."/>
            <person name="Ireland A."/>
            <person name="Larimer J."/>
            <person name="McCowan C."/>
            <person name="Murphy C."/>
            <person name="Pearson M."/>
            <person name="Poon T.W."/>
            <person name="Priest M."/>
            <person name="Roberts A."/>
            <person name="Saif S."/>
            <person name="Shea T."/>
            <person name="Sisk P."/>
            <person name="Sykes S."/>
            <person name="Wortman J."/>
            <person name="Nusbaum C."/>
            <person name="Birren B."/>
        </authorList>
    </citation>
    <scope>NUCLEOTIDE SEQUENCE [LARGE SCALE GENOMIC DNA]</scope>
    <source>
        <strain evidence="3">A-37</strain>
    </source>
</reference>
<dbReference type="EMBL" id="AXCM01005757">
    <property type="status" value="NOT_ANNOTATED_CDS"/>
    <property type="molecule type" value="Genomic_DNA"/>
</dbReference>
<organism evidence="2 3">
    <name type="scientific">Anopheles culicifacies</name>
    <dbReference type="NCBI Taxonomy" id="139723"/>
    <lineage>
        <taxon>Eukaryota</taxon>
        <taxon>Metazoa</taxon>
        <taxon>Ecdysozoa</taxon>
        <taxon>Arthropoda</taxon>
        <taxon>Hexapoda</taxon>
        <taxon>Insecta</taxon>
        <taxon>Pterygota</taxon>
        <taxon>Neoptera</taxon>
        <taxon>Endopterygota</taxon>
        <taxon>Diptera</taxon>
        <taxon>Nematocera</taxon>
        <taxon>Culicoidea</taxon>
        <taxon>Culicidae</taxon>
        <taxon>Anophelinae</taxon>
        <taxon>Anopheles</taxon>
        <taxon>culicifacies species complex</taxon>
    </lineage>
</organism>
<name>A0A182MB87_9DIPT</name>
<dbReference type="Proteomes" id="UP000075883">
    <property type="component" value="Unassembled WGS sequence"/>
</dbReference>
<feature type="compositionally biased region" description="Polar residues" evidence="1">
    <location>
        <begin position="1"/>
        <end position="10"/>
    </location>
</feature>
<keyword evidence="3" id="KW-1185">Reference proteome</keyword>
<proteinExistence type="predicted"/>
<accession>A0A182MB87</accession>
<protein>
    <submittedName>
        <fullName evidence="2">Uncharacterized protein</fullName>
    </submittedName>
</protein>
<sequence length="108" mass="12348">MATSQGNRQQLLLDGSTPRRGIPTISLRVLLGTGSRKKHGPRKGTGTFHTPSFGDEEFDIQSMNSHLQQSQQQQPQQQQQQQQQQHHQQHPQQQYQMHNSSQQQSGHM</sequence>
<dbReference type="EnsemblMetazoa" id="ACUA014035-RA">
    <property type="protein sequence ID" value="ACUA014035-PA"/>
    <property type="gene ID" value="ACUA014035"/>
</dbReference>
<evidence type="ECO:0000313" key="2">
    <source>
        <dbReference type="EnsemblMetazoa" id="ACUA014035-PA"/>
    </source>
</evidence>
<evidence type="ECO:0000313" key="3">
    <source>
        <dbReference type="Proteomes" id="UP000075883"/>
    </source>
</evidence>
<reference evidence="2" key="2">
    <citation type="submission" date="2020-05" db="UniProtKB">
        <authorList>
            <consortium name="EnsemblMetazoa"/>
        </authorList>
    </citation>
    <scope>IDENTIFICATION</scope>
    <source>
        <strain evidence="2">A-37</strain>
    </source>
</reference>
<dbReference type="AlphaFoldDB" id="A0A182MB87"/>
<feature type="compositionally biased region" description="Low complexity" evidence="1">
    <location>
        <begin position="68"/>
        <end position="108"/>
    </location>
</feature>
<evidence type="ECO:0000256" key="1">
    <source>
        <dbReference type="SAM" id="MobiDB-lite"/>
    </source>
</evidence>